<keyword evidence="3 7" id="KW-0808">Transferase</keyword>
<comment type="catalytic activity">
    <reaction evidence="7">
        <text>thiamine + ATP = thiamine diphosphate + AMP + H(+)</text>
        <dbReference type="Rhea" id="RHEA:11576"/>
        <dbReference type="ChEBI" id="CHEBI:15378"/>
        <dbReference type="ChEBI" id="CHEBI:18385"/>
        <dbReference type="ChEBI" id="CHEBI:30616"/>
        <dbReference type="ChEBI" id="CHEBI:58937"/>
        <dbReference type="ChEBI" id="CHEBI:456215"/>
    </reaction>
</comment>
<evidence type="ECO:0000256" key="2">
    <source>
        <dbReference type="ARBA" id="ARBA00006785"/>
    </source>
</evidence>
<dbReference type="PANTHER" id="PTHR13622:SF8">
    <property type="entry name" value="THIAMIN PYROPHOSPHOKINASE 1"/>
    <property type="match status" value="1"/>
</dbReference>
<proteinExistence type="inferred from homology"/>
<dbReference type="PANTHER" id="PTHR13622">
    <property type="entry name" value="THIAMIN PYROPHOSPHOKINASE"/>
    <property type="match status" value="1"/>
</dbReference>
<sequence length="256" mass="28667">MSVRQWSTPFLQPVSSKTTANEERRALIILNQPFSAELLKRVWHACKWHACADGGANRLWDVLQLQTSSDLEISDFVPEIIKGDLDSLRCDVRENFAKLGVPIIKDEDQNSTDLMKCMSAIEEIESSTPSLAQFTIIILGGLSGRFDQTIHTVSYLHKLRKRRKSTFVVTDENVGWCLDEGEHLIEIDANLIGPTCGLLPIGVDSTILSTRGLRWNLENKESSFDGLVSSSNAVIAKEVYISTSKPIFWNIELAFL</sequence>
<dbReference type="FunFam" id="2.60.120.320:FF:000001">
    <property type="entry name" value="Thiamine pyrophosphokinase"/>
    <property type="match status" value="1"/>
</dbReference>
<evidence type="ECO:0000259" key="8">
    <source>
        <dbReference type="SMART" id="SM00983"/>
    </source>
</evidence>
<dbReference type="AlphaFoldDB" id="A0A9Q5HZA3"/>
<accession>A0A9Q5HZA3</accession>
<dbReference type="Gene3D" id="2.60.120.320">
    <property type="entry name" value="Thiamin pyrophosphokinase, thiamin-binding domain"/>
    <property type="match status" value="1"/>
</dbReference>
<dbReference type="GO" id="GO:0016301">
    <property type="term" value="F:kinase activity"/>
    <property type="evidence" value="ECO:0007669"/>
    <property type="project" value="UniProtKB-UniRule"/>
</dbReference>
<dbReference type="Pfam" id="PF04265">
    <property type="entry name" value="TPK_B1_binding"/>
    <property type="match status" value="1"/>
</dbReference>
<dbReference type="OrthoDB" id="25149at2759"/>
<keyword evidence="10" id="KW-1185">Reference proteome</keyword>
<dbReference type="GO" id="GO:0005524">
    <property type="term" value="F:ATP binding"/>
    <property type="evidence" value="ECO:0007669"/>
    <property type="project" value="UniProtKB-UniRule"/>
</dbReference>
<reference evidence="9" key="1">
    <citation type="submission" date="2016-06" db="EMBL/GenBank/DDBJ databases">
        <title>Draft Genome sequence of the fungus Inonotus baumii.</title>
        <authorList>
            <person name="Zhu H."/>
            <person name="Lin W."/>
        </authorList>
    </citation>
    <scope>NUCLEOTIDE SEQUENCE</scope>
    <source>
        <strain evidence="9">821</strain>
    </source>
</reference>
<protein>
    <recommendedName>
        <fullName evidence="7">Thiamine pyrophosphokinase</fullName>
        <ecNumber evidence="7">2.7.6.2</ecNumber>
    </recommendedName>
</protein>
<gene>
    <name evidence="9" type="ORF">A7U60_g4057</name>
</gene>
<dbReference type="Gene3D" id="3.40.50.10240">
    <property type="entry name" value="Thiamin pyrophosphokinase, catalytic domain"/>
    <property type="match status" value="1"/>
</dbReference>
<dbReference type="Proteomes" id="UP000757232">
    <property type="component" value="Unassembled WGS sequence"/>
</dbReference>
<evidence type="ECO:0000256" key="5">
    <source>
        <dbReference type="ARBA" id="ARBA00022777"/>
    </source>
</evidence>
<dbReference type="GO" id="GO:0030975">
    <property type="term" value="F:thiamine binding"/>
    <property type="evidence" value="ECO:0007669"/>
    <property type="project" value="UniProtKB-UniRule"/>
</dbReference>
<keyword evidence="6 7" id="KW-0067">ATP-binding</keyword>
<dbReference type="EMBL" id="LNZH02000171">
    <property type="protein sequence ID" value="OCB88768.1"/>
    <property type="molecule type" value="Genomic_DNA"/>
</dbReference>
<evidence type="ECO:0000256" key="7">
    <source>
        <dbReference type="PIRNR" id="PIRNR031057"/>
    </source>
</evidence>
<dbReference type="NCBIfam" id="TIGR01378">
    <property type="entry name" value="thi_PPkinase"/>
    <property type="match status" value="1"/>
</dbReference>
<dbReference type="SUPFAM" id="SSF63862">
    <property type="entry name" value="Thiamin pyrophosphokinase, substrate-binding domain"/>
    <property type="match status" value="1"/>
</dbReference>
<dbReference type="SMART" id="SM00983">
    <property type="entry name" value="TPK_B1_binding"/>
    <property type="match status" value="1"/>
</dbReference>
<dbReference type="GO" id="GO:0004788">
    <property type="term" value="F:thiamine diphosphokinase activity"/>
    <property type="evidence" value="ECO:0007669"/>
    <property type="project" value="UniProtKB-UniRule"/>
</dbReference>
<dbReference type="GO" id="GO:0009229">
    <property type="term" value="P:thiamine diphosphate biosynthetic process"/>
    <property type="evidence" value="ECO:0007669"/>
    <property type="project" value="UniProtKB-UniRule"/>
</dbReference>
<dbReference type="Pfam" id="PF04263">
    <property type="entry name" value="TPK_catalytic"/>
    <property type="match status" value="1"/>
</dbReference>
<dbReference type="CDD" id="cd07995">
    <property type="entry name" value="TPK"/>
    <property type="match status" value="1"/>
</dbReference>
<dbReference type="InterPro" id="IPR036759">
    <property type="entry name" value="TPK_catalytic_sf"/>
</dbReference>
<dbReference type="InterPro" id="IPR006282">
    <property type="entry name" value="Thi_PPkinase"/>
</dbReference>
<feature type="domain" description="Thiamin pyrophosphokinase thiamin-binding" evidence="8">
    <location>
        <begin position="181"/>
        <end position="247"/>
    </location>
</feature>
<dbReference type="EC" id="2.7.6.2" evidence="7"/>
<evidence type="ECO:0000256" key="1">
    <source>
        <dbReference type="ARBA" id="ARBA00005078"/>
    </source>
</evidence>
<dbReference type="InterPro" id="IPR036371">
    <property type="entry name" value="TPK_B1-bd_sf"/>
</dbReference>
<keyword evidence="5 7" id="KW-0418">Kinase</keyword>
<comment type="caution">
    <text evidence="9">The sequence shown here is derived from an EMBL/GenBank/DDBJ whole genome shotgun (WGS) entry which is preliminary data.</text>
</comment>
<dbReference type="SUPFAM" id="SSF63999">
    <property type="entry name" value="Thiamin pyrophosphokinase, catalytic domain"/>
    <property type="match status" value="1"/>
</dbReference>
<organism evidence="9 10">
    <name type="scientific">Sanghuangporus baumii</name>
    <name type="common">Phellinus baumii</name>
    <dbReference type="NCBI Taxonomy" id="108892"/>
    <lineage>
        <taxon>Eukaryota</taxon>
        <taxon>Fungi</taxon>
        <taxon>Dikarya</taxon>
        <taxon>Basidiomycota</taxon>
        <taxon>Agaricomycotina</taxon>
        <taxon>Agaricomycetes</taxon>
        <taxon>Hymenochaetales</taxon>
        <taxon>Hymenochaetaceae</taxon>
        <taxon>Sanghuangporus</taxon>
    </lineage>
</organism>
<evidence type="ECO:0000256" key="4">
    <source>
        <dbReference type="ARBA" id="ARBA00022741"/>
    </source>
</evidence>
<name>A0A9Q5HZA3_SANBA</name>
<dbReference type="InterPro" id="IPR007373">
    <property type="entry name" value="Thiamin_PyroPKinase_B1-bd"/>
</dbReference>
<comment type="similarity">
    <text evidence="2 7">Belongs to the thiamine pyrophosphokinase family.</text>
</comment>
<dbReference type="InterPro" id="IPR007371">
    <property type="entry name" value="TPK_catalytic"/>
</dbReference>
<dbReference type="PIRSF" id="PIRSF031057">
    <property type="entry name" value="Thiamin_pyrophosphokinase"/>
    <property type="match status" value="1"/>
</dbReference>
<evidence type="ECO:0000256" key="3">
    <source>
        <dbReference type="ARBA" id="ARBA00022679"/>
    </source>
</evidence>
<dbReference type="InterPro" id="IPR016966">
    <property type="entry name" value="Thiamin_pyrophosphokinase_euk"/>
</dbReference>
<dbReference type="GO" id="GO:0006772">
    <property type="term" value="P:thiamine metabolic process"/>
    <property type="evidence" value="ECO:0007669"/>
    <property type="project" value="InterPro"/>
</dbReference>
<evidence type="ECO:0000313" key="10">
    <source>
        <dbReference type="Proteomes" id="UP000757232"/>
    </source>
</evidence>
<evidence type="ECO:0000313" key="9">
    <source>
        <dbReference type="EMBL" id="OCB88768.1"/>
    </source>
</evidence>
<keyword evidence="4 7" id="KW-0547">Nucleotide-binding</keyword>
<comment type="pathway">
    <text evidence="1 7">Cofactor biosynthesis; thiamine diphosphate biosynthesis; thiamine diphosphate from thiamine: step 1/1.</text>
</comment>
<evidence type="ECO:0000256" key="6">
    <source>
        <dbReference type="ARBA" id="ARBA00022840"/>
    </source>
</evidence>